<dbReference type="RefSeq" id="XP_014156198.1">
    <property type="nucleotide sequence ID" value="XM_014300723.1"/>
</dbReference>
<keyword evidence="3" id="KW-1185">Reference proteome</keyword>
<name>A0A0L0G0D2_9EUKA</name>
<feature type="transmembrane region" description="Helical" evidence="1">
    <location>
        <begin position="210"/>
        <end position="232"/>
    </location>
</feature>
<feature type="transmembrane region" description="Helical" evidence="1">
    <location>
        <begin position="135"/>
        <end position="158"/>
    </location>
</feature>
<proteinExistence type="predicted"/>
<keyword evidence="1" id="KW-1133">Transmembrane helix</keyword>
<dbReference type="GeneID" id="25905919"/>
<feature type="transmembrane region" description="Helical" evidence="1">
    <location>
        <begin position="99"/>
        <end position="123"/>
    </location>
</feature>
<evidence type="ECO:0000256" key="1">
    <source>
        <dbReference type="SAM" id="Phobius"/>
    </source>
</evidence>
<gene>
    <name evidence="2" type="ORF">SARC_05415</name>
</gene>
<evidence type="ECO:0008006" key="4">
    <source>
        <dbReference type="Google" id="ProtNLM"/>
    </source>
</evidence>
<organism evidence="2 3">
    <name type="scientific">Sphaeroforma arctica JP610</name>
    <dbReference type="NCBI Taxonomy" id="667725"/>
    <lineage>
        <taxon>Eukaryota</taxon>
        <taxon>Ichthyosporea</taxon>
        <taxon>Ichthyophonida</taxon>
        <taxon>Sphaeroforma</taxon>
    </lineage>
</organism>
<dbReference type="EMBL" id="KQ241939">
    <property type="protein sequence ID" value="KNC82296.1"/>
    <property type="molecule type" value="Genomic_DNA"/>
</dbReference>
<evidence type="ECO:0000313" key="3">
    <source>
        <dbReference type="Proteomes" id="UP000054560"/>
    </source>
</evidence>
<evidence type="ECO:0000313" key="2">
    <source>
        <dbReference type="EMBL" id="KNC82296.1"/>
    </source>
</evidence>
<keyword evidence="1" id="KW-0812">Transmembrane</keyword>
<dbReference type="Proteomes" id="UP000054560">
    <property type="component" value="Unassembled WGS sequence"/>
</dbReference>
<dbReference type="eggNOG" id="KOG1441">
    <property type="taxonomic scope" value="Eukaryota"/>
</dbReference>
<reference evidence="2 3" key="1">
    <citation type="submission" date="2011-02" db="EMBL/GenBank/DDBJ databases">
        <title>The Genome Sequence of Sphaeroforma arctica JP610.</title>
        <authorList>
            <consortium name="The Broad Institute Genome Sequencing Platform"/>
            <person name="Russ C."/>
            <person name="Cuomo C."/>
            <person name="Young S.K."/>
            <person name="Zeng Q."/>
            <person name="Gargeya S."/>
            <person name="Alvarado L."/>
            <person name="Berlin A."/>
            <person name="Chapman S.B."/>
            <person name="Chen Z."/>
            <person name="Freedman E."/>
            <person name="Gellesch M."/>
            <person name="Goldberg J."/>
            <person name="Griggs A."/>
            <person name="Gujja S."/>
            <person name="Heilman E."/>
            <person name="Heiman D."/>
            <person name="Howarth C."/>
            <person name="Mehta T."/>
            <person name="Neiman D."/>
            <person name="Pearson M."/>
            <person name="Roberts A."/>
            <person name="Saif S."/>
            <person name="Shea T."/>
            <person name="Shenoy N."/>
            <person name="Sisk P."/>
            <person name="Stolte C."/>
            <person name="Sykes S."/>
            <person name="White J."/>
            <person name="Yandava C."/>
            <person name="Burger G."/>
            <person name="Gray M.W."/>
            <person name="Holland P.W.H."/>
            <person name="King N."/>
            <person name="Lang F.B.F."/>
            <person name="Roger A.J."/>
            <person name="Ruiz-Trillo I."/>
            <person name="Haas B."/>
            <person name="Nusbaum C."/>
            <person name="Birren B."/>
        </authorList>
    </citation>
    <scope>NUCLEOTIDE SEQUENCE [LARGE SCALE GENOMIC DNA]</scope>
    <source>
        <strain evidence="2 3">JP610</strain>
    </source>
</reference>
<protein>
    <recommendedName>
        <fullName evidence="4">Sugar phosphate transporter domain-containing protein</fullName>
    </recommendedName>
</protein>
<sequence length="263" mass="28508">MSSHLLASEELLIPPPPAKLPLERFCNSIELFRDRECVCVCNTDALKGDVPTQCDNFHITVSSVKNNPAFDTVEVKLQNDGHMSSAKPAVSDESTSSSIYILMAKAAIACLIWAACSTFILFLTPYVLNTIAFDYPITLAAMTQCGSTIFILVATKLIQPRPMSAREFGLVILPMSLLAALGFILSHAVYMTLNVAFVQMLKAASPITVIIIMVFFGIPTPTKLLFCAVAMISAKNGLRGRGTQVTADMTMSIPSLERFNSCS</sequence>
<accession>A0A0L0G0D2</accession>
<feature type="transmembrane region" description="Helical" evidence="1">
    <location>
        <begin position="170"/>
        <end position="190"/>
    </location>
</feature>
<dbReference type="OrthoDB" id="6418713at2759"/>
<keyword evidence="1" id="KW-0472">Membrane</keyword>
<dbReference type="AlphaFoldDB" id="A0A0L0G0D2"/>